<evidence type="ECO:0000259" key="1">
    <source>
        <dbReference type="SMART" id="SM00460"/>
    </source>
</evidence>
<sequence>MPARDRGAVDAGFLNRHIELALRARAALAWGAEVPFNIFLNNVLPYASLNEQREVWRHFLFEELSPIVRLCANTLQAADVINQNIWGRWRIQLNNTRLPQVMSPSQVLATGQASSMSLSIFLVNALRSLAIPARLVGTVEWRAASGSHTWVEVWHNGRWSFLDSGEYRPVNDTWFYPIPARNQVAGNPQHGIFAASFQHEVGEVPLPWAPGNHGIDVTPHYK</sequence>
<protein>
    <recommendedName>
        <fullName evidence="1">Transglutaminase-like domain-containing protein</fullName>
    </recommendedName>
</protein>
<comment type="caution">
    <text evidence="2">The sequence shown here is derived from an EMBL/GenBank/DDBJ whole genome shotgun (WGS) entry which is preliminary data.</text>
</comment>
<feature type="domain" description="Transglutaminase-like" evidence="1">
    <location>
        <begin position="107"/>
        <end position="166"/>
    </location>
</feature>
<proteinExistence type="predicted"/>
<dbReference type="SUPFAM" id="SSF54001">
    <property type="entry name" value="Cysteine proteinases"/>
    <property type="match status" value="1"/>
</dbReference>
<name>A0AAW1PM50_9CHLO</name>
<organism evidence="2 3">
    <name type="scientific">Symbiochloris irregularis</name>
    <dbReference type="NCBI Taxonomy" id="706552"/>
    <lineage>
        <taxon>Eukaryota</taxon>
        <taxon>Viridiplantae</taxon>
        <taxon>Chlorophyta</taxon>
        <taxon>core chlorophytes</taxon>
        <taxon>Trebouxiophyceae</taxon>
        <taxon>Trebouxiales</taxon>
        <taxon>Trebouxiaceae</taxon>
        <taxon>Symbiochloris</taxon>
    </lineage>
</organism>
<dbReference type="Pfam" id="PF01841">
    <property type="entry name" value="Transglut_core"/>
    <property type="match status" value="1"/>
</dbReference>
<evidence type="ECO:0000313" key="2">
    <source>
        <dbReference type="EMBL" id="KAK9809611.1"/>
    </source>
</evidence>
<accession>A0AAW1PM50</accession>
<dbReference type="EMBL" id="JALJOQ010000018">
    <property type="protein sequence ID" value="KAK9809611.1"/>
    <property type="molecule type" value="Genomic_DNA"/>
</dbReference>
<dbReference type="SMART" id="SM00460">
    <property type="entry name" value="TGc"/>
    <property type="match status" value="1"/>
</dbReference>
<dbReference type="InterPro" id="IPR002931">
    <property type="entry name" value="Transglutaminase-like"/>
</dbReference>
<dbReference type="Gene3D" id="3.10.620.30">
    <property type="match status" value="1"/>
</dbReference>
<evidence type="ECO:0000313" key="3">
    <source>
        <dbReference type="Proteomes" id="UP001465755"/>
    </source>
</evidence>
<dbReference type="Proteomes" id="UP001465755">
    <property type="component" value="Unassembled WGS sequence"/>
</dbReference>
<gene>
    <name evidence="2" type="ORF">WJX73_007447</name>
</gene>
<reference evidence="2 3" key="1">
    <citation type="journal article" date="2024" name="Nat. Commun.">
        <title>Phylogenomics reveals the evolutionary origins of lichenization in chlorophyte algae.</title>
        <authorList>
            <person name="Puginier C."/>
            <person name="Libourel C."/>
            <person name="Otte J."/>
            <person name="Skaloud P."/>
            <person name="Haon M."/>
            <person name="Grisel S."/>
            <person name="Petersen M."/>
            <person name="Berrin J.G."/>
            <person name="Delaux P.M."/>
            <person name="Dal Grande F."/>
            <person name="Keller J."/>
        </authorList>
    </citation>
    <scope>NUCLEOTIDE SEQUENCE [LARGE SCALE GENOMIC DNA]</scope>
    <source>
        <strain evidence="2 3">SAG 2036</strain>
    </source>
</reference>
<dbReference type="InterPro" id="IPR038765">
    <property type="entry name" value="Papain-like_cys_pep_sf"/>
</dbReference>
<keyword evidence="3" id="KW-1185">Reference proteome</keyword>
<dbReference type="AlphaFoldDB" id="A0AAW1PM50"/>
<dbReference type="PANTHER" id="PTHR35532:SF5">
    <property type="entry name" value="CARBOHYDRATE-BINDING DOMAIN-CONTAINING PROTEIN"/>
    <property type="match status" value="1"/>
</dbReference>
<dbReference type="PANTHER" id="PTHR35532">
    <property type="entry name" value="SIMILAR TO POLYHYDROXYALKANOATE DEPOLYMERASE"/>
    <property type="match status" value="1"/>
</dbReference>